<gene>
    <name evidence="1" type="ORF">MMEN_LOCUS15052</name>
</gene>
<name>A0A8S4BM11_9TELE</name>
<sequence length="143" mass="15695">MPSALPTETLCLCQEADKDPPHIPGVRPRSQEPSWEMFAATAKMAGLALELMLCHAEEILICKEQGMEDPAVSQGGEEEAAGEEYIAFDLSKGCYGKDAGPFKPRQELAHPGPDSRKCRHEAGKIRSCIKSRVYEIPPKQCLL</sequence>
<proteinExistence type="predicted"/>
<reference evidence="1" key="1">
    <citation type="submission" date="2021-05" db="EMBL/GenBank/DDBJ databases">
        <authorList>
            <person name="Tigano A."/>
        </authorList>
    </citation>
    <scope>NUCLEOTIDE SEQUENCE</scope>
</reference>
<accession>A0A8S4BM11</accession>
<comment type="caution">
    <text evidence="1">The sequence shown here is derived from an EMBL/GenBank/DDBJ whole genome shotgun (WGS) entry which is preliminary data.</text>
</comment>
<dbReference type="EMBL" id="CAJRST010022223">
    <property type="protein sequence ID" value="CAG5958216.1"/>
    <property type="molecule type" value="Genomic_DNA"/>
</dbReference>
<evidence type="ECO:0000313" key="2">
    <source>
        <dbReference type="Proteomes" id="UP000677803"/>
    </source>
</evidence>
<keyword evidence="2" id="KW-1185">Reference proteome</keyword>
<protein>
    <submittedName>
        <fullName evidence="1">(Atlantic silverside) hypothetical protein</fullName>
    </submittedName>
</protein>
<evidence type="ECO:0000313" key="1">
    <source>
        <dbReference type="EMBL" id="CAG5958216.1"/>
    </source>
</evidence>
<dbReference type="AlphaFoldDB" id="A0A8S4BM11"/>
<dbReference type="Proteomes" id="UP000677803">
    <property type="component" value="Unassembled WGS sequence"/>
</dbReference>
<organism evidence="1 2">
    <name type="scientific">Menidia menidia</name>
    <name type="common">Atlantic silverside</name>
    <dbReference type="NCBI Taxonomy" id="238744"/>
    <lineage>
        <taxon>Eukaryota</taxon>
        <taxon>Metazoa</taxon>
        <taxon>Chordata</taxon>
        <taxon>Craniata</taxon>
        <taxon>Vertebrata</taxon>
        <taxon>Euteleostomi</taxon>
        <taxon>Actinopterygii</taxon>
        <taxon>Neopterygii</taxon>
        <taxon>Teleostei</taxon>
        <taxon>Neoteleostei</taxon>
        <taxon>Acanthomorphata</taxon>
        <taxon>Ovalentaria</taxon>
        <taxon>Atherinomorphae</taxon>
        <taxon>Atheriniformes</taxon>
        <taxon>Atherinopsidae</taxon>
        <taxon>Menidiinae</taxon>
        <taxon>Menidia</taxon>
    </lineage>
</organism>